<keyword evidence="5 11" id="KW-0472">Membrane</keyword>
<dbReference type="Proteomes" id="UP001501920">
    <property type="component" value="Chromosome 11"/>
</dbReference>
<evidence type="ECO:0000313" key="13">
    <source>
        <dbReference type="Proteomes" id="UP001501920"/>
    </source>
</evidence>
<evidence type="ECO:0000313" key="12">
    <source>
        <dbReference type="Ensembl" id="ENSPNAP00000001333.2"/>
    </source>
</evidence>
<dbReference type="PANTHER" id="PTHR31981:SF1">
    <property type="entry name" value="GLYCOSYLATED LYSOSOMAL MEMBRANE PROTEIN"/>
    <property type="match status" value="1"/>
</dbReference>
<evidence type="ECO:0000256" key="11">
    <source>
        <dbReference type="SAM" id="Phobius"/>
    </source>
</evidence>
<evidence type="ECO:0000256" key="7">
    <source>
        <dbReference type="ARBA" id="ARBA00023228"/>
    </source>
</evidence>
<evidence type="ECO:0000256" key="10">
    <source>
        <dbReference type="ARBA" id="ARBA00044960"/>
    </source>
</evidence>
<evidence type="ECO:0000256" key="6">
    <source>
        <dbReference type="ARBA" id="ARBA00023180"/>
    </source>
</evidence>
<keyword evidence="13" id="KW-1185">Reference proteome</keyword>
<keyword evidence="2 11" id="KW-0812">Transmembrane</keyword>
<comment type="subunit">
    <text evidence="10">Interacts (via lumenal domain) with lysosomal protein MFSD1; the interaction starts while both proteins are still in the endoplasmic reticulum and is required for stabilization of MFSD1 in lysosomes but has no direct effect on its targeting to lysosomes or transporter activity.</text>
</comment>
<evidence type="ECO:0000256" key="3">
    <source>
        <dbReference type="ARBA" id="ARBA00022729"/>
    </source>
</evidence>
<feature type="transmembrane region" description="Helical" evidence="11">
    <location>
        <begin position="365"/>
        <end position="390"/>
    </location>
</feature>
<proteinExistence type="inferred from homology"/>
<dbReference type="GO" id="GO:0005765">
    <property type="term" value="C:lysosomal membrane"/>
    <property type="evidence" value="ECO:0007669"/>
    <property type="project" value="UniProtKB-SubCell"/>
</dbReference>
<reference evidence="12 13" key="1">
    <citation type="submission" date="2020-10" db="EMBL/GenBank/DDBJ databases">
        <title>Pygocentrus nattereri (red-bellied piranha) genome, fPygNat1, primary haplotype.</title>
        <authorList>
            <person name="Myers G."/>
            <person name="Meyer A."/>
            <person name="Karagic N."/>
            <person name="Pippel M."/>
            <person name="Winkler S."/>
            <person name="Tracey A."/>
            <person name="Wood J."/>
            <person name="Formenti G."/>
            <person name="Howe K."/>
            <person name="Fedrigo O."/>
            <person name="Jarvis E.D."/>
        </authorList>
    </citation>
    <scope>NUCLEOTIDE SEQUENCE [LARGE SCALE GENOMIC DNA]</scope>
</reference>
<dbReference type="InterPro" id="IPR029382">
    <property type="entry name" value="NCU-G1"/>
</dbReference>
<dbReference type="PANTHER" id="PTHR31981">
    <property type="entry name" value="GLYCOSYLATED LYSOSOMAL MEMBRANE PROTEIN"/>
    <property type="match status" value="1"/>
</dbReference>
<evidence type="ECO:0000256" key="2">
    <source>
        <dbReference type="ARBA" id="ARBA00022692"/>
    </source>
</evidence>
<organism evidence="12 13">
    <name type="scientific">Pygocentrus nattereri</name>
    <name type="common">Red-bellied piranha</name>
    <dbReference type="NCBI Taxonomy" id="42514"/>
    <lineage>
        <taxon>Eukaryota</taxon>
        <taxon>Metazoa</taxon>
        <taxon>Chordata</taxon>
        <taxon>Craniata</taxon>
        <taxon>Vertebrata</taxon>
        <taxon>Euteleostomi</taxon>
        <taxon>Actinopterygii</taxon>
        <taxon>Neopterygii</taxon>
        <taxon>Teleostei</taxon>
        <taxon>Ostariophysi</taxon>
        <taxon>Characiformes</taxon>
        <taxon>Characoidei</taxon>
        <taxon>Pygocentrus</taxon>
    </lineage>
</organism>
<evidence type="ECO:0008006" key="14">
    <source>
        <dbReference type="Google" id="ProtNLM"/>
    </source>
</evidence>
<keyword evidence="7" id="KW-0458">Lysosome</keyword>
<sequence length="404" mass="44411">MSGSNARSFIPLLGVLLGVFLCASGFMGSGVPFRRKVTLELNPGLKLSNAAPPEFDLLHVRALGENDTLHFFLCSKGAPAVLLVHTNSTESSVQVDWPTFVILNSTGGLRVVPESSVQYSRALVFTRLLEYDDVNNTAEPQDFLPPYDLKDFAWSDLNSTVDYTFHAALLCGKDHSSTFRNGSFCLDFSAFESGGREEAWPSLLHSANSSQLHVWLEGVTPRANQSRFSLELQMVSEVGFQDRVDVQRFIDDEYTPSIFQVSQWVSSPVNSSSVRGFMQWKPIAYRKRVPMLEDATPCRNSQPVPLAQPPPSGLISAYFTHNPVTSGINISFSLAEDPFYGSTKFLSWTVLIGMGTPPSDSFSPLVIGIMAVGLGTPLALIVVGGVYVCIRKRRDQQLGYQPIN</sequence>
<comment type="similarity">
    <text evidence="1">Belongs to the GLMP family.</text>
</comment>
<comment type="subcellular location">
    <subcellularLocation>
        <location evidence="9">Lysosome membrane</location>
        <topology evidence="9">Single-pass type I membrane protein</topology>
        <orientation evidence="9">Lumenal side</orientation>
    </subcellularLocation>
</comment>
<dbReference type="GeneTree" id="ENSGT00390000005131"/>
<gene>
    <name evidence="12" type="primary">GLMP</name>
</gene>
<keyword evidence="3" id="KW-0732">Signal</keyword>
<evidence type="ECO:0000256" key="9">
    <source>
        <dbReference type="ARBA" id="ARBA00024189"/>
    </source>
</evidence>
<evidence type="ECO:0000256" key="4">
    <source>
        <dbReference type="ARBA" id="ARBA00022989"/>
    </source>
</evidence>
<evidence type="ECO:0000256" key="5">
    <source>
        <dbReference type="ARBA" id="ARBA00023136"/>
    </source>
</evidence>
<evidence type="ECO:0000256" key="8">
    <source>
        <dbReference type="ARBA" id="ARBA00024176"/>
    </source>
</evidence>
<comment type="function">
    <text evidence="8">Required to protect lysosomal transporter MFSD1 from lysosomal proteolysis and for MFSD1 lysosomal localization.</text>
</comment>
<protein>
    <recommendedName>
        <fullName evidence="14">Glycosylated lysosomal membrane protein</fullName>
    </recommendedName>
</protein>
<dbReference type="AlphaFoldDB" id="A0A3B4BP30"/>
<name>A0A3B4BP30_PYGNA</name>
<dbReference type="OMA" id="TLHYLWD"/>
<accession>A0A3B4BP30</accession>
<reference evidence="12" key="3">
    <citation type="submission" date="2025-09" db="UniProtKB">
        <authorList>
            <consortium name="Ensembl"/>
        </authorList>
    </citation>
    <scope>IDENTIFICATION</scope>
</reference>
<evidence type="ECO:0000256" key="1">
    <source>
        <dbReference type="ARBA" id="ARBA00010599"/>
    </source>
</evidence>
<reference evidence="12" key="2">
    <citation type="submission" date="2025-08" db="UniProtKB">
        <authorList>
            <consortium name="Ensembl"/>
        </authorList>
    </citation>
    <scope>IDENTIFICATION</scope>
</reference>
<dbReference type="Ensembl" id="ENSPNAT00000012344.2">
    <property type="protein sequence ID" value="ENSPNAP00000001333.2"/>
    <property type="gene ID" value="ENSPNAG00000000665.2"/>
</dbReference>
<dbReference type="Pfam" id="PF15065">
    <property type="entry name" value="NCU-G1"/>
    <property type="match status" value="1"/>
</dbReference>
<keyword evidence="4 11" id="KW-1133">Transmembrane helix</keyword>
<keyword evidence="6" id="KW-0325">Glycoprotein</keyword>